<proteinExistence type="predicted"/>
<organism evidence="2 3">
    <name type="scientific">Senna tora</name>
    <dbReference type="NCBI Taxonomy" id="362788"/>
    <lineage>
        <taxon>Eukaryota</taxon>
        <taxon>Viridiplantae</taxon>
        <taxon>Streptophyta</taxon>
        <taxon>Embryophyta</taxon>
        <taxon>Tracheophyta</taxon>
        <taxon>Spermatophyta</taxon>
        <taxon>Magnoliopsida</taxon>
        <taxon>eudicotyledons</taxon>
        <taxon>Gunneridae</taxon>
        <taxon>Pentapetalae</taxon>
        <taxon>rosids</taxon>
        <taxon>fabids</taxon>
        <taxon>Fabales</taxon>
        <taxon>Fabaceae</taxon>
        <taxon>Caesalpinioideae</taxon>
        <taxon>Cassia clade</taxon>
        <taxon>Senna</taxon>
    </lineage>
</organism>
<feature type="chain" id="PRO_5032720181" evidence="1">
    <location>
        <begin position="24"/>
        <end position="51"/>
    </location>
</feature>
<keyword evidence="1" id="KW-0732">Signal</keyword>
<comment type="caution">
    <text evidence="2">The sequence shown here is derived from an EMBL/GenBank/DDBJ whole genome shotgun (WGS) entry which is preliminary data.</text>
</comment>
<dbReference type="Proteomes" id="UP000634136">
    <property type="component" value="Unassembled WGS sequence"/>
</dbReference>
<evidence type="ECO:0000313" key="3">
    <source>
        <dbReference type="Proteomes" id="UP000634136"/>
    </source>
</evidence>
<sequence>MGINRIIIYVLMVARLLHKEVVACEDNNSECGGIFGKLRSLQPRITAMKRS</sequence>
<reference evidence="2" key="1">
    <citation type="submission" date="2020-09" db="EMBL/GenBank/DDBJ databases">
        <title>Genome-Enabled Discovery of Anthraquinone Biosynthesis in Senna tora.</title>
        <authorList>
            <person name="Kang S.-H."/>
            <person name="Pandey R.P."/>
            <person name="Lee C.-M."/>
            <person name="Sim J.-S."/>
            <person name="Jeong J.-T."/>
            <person name="Choi B.-S."/>
            <person name="Jung M."/>
            <person name="Ginzburg D."/>
            <person name="Zhao K."/>
            <person name="Won S.Y."/>
            <person name="Oh T.-J."/>
            <person name="Yu Y."/>
            <person name="Kim N.-H."/>
            <person name="Lee O.R."/>
            <person name="Lee T.-H."/>
            <person name="Bashyal P."/>
            <person name="Kim T.-S."/>
            <person name="Lee W.-H."/>
            <person name="Kawkins C."/>
            <person name="Kim C.-K."/>
            <person name="Kim J.S."/>
            <person name="Ahn B.O."/>
            <person name="Rhee S.Y."/>
            <person name="Sohng J.K."/>
        </authorList>
    </citation>
    <scope>NUCLEOTIDE SEQUENCE</scope>
    <source>
        <tissue evidence="2">Leaf</tissue>
    </source>
</reference>
<evidence type="ECO:0000256" key="1">
    <source>
        <dbReference type="SAM" id="SignalP"/>
    </source>
</evidence>
<gene>
    <name evidence="2" type="ORF">G2W53_013993</name>
</gene>
<keyword evidence="3" id="KW-1185">Reference proteome</keyword>
<dbReference type="AlphaFoldDB" id="A0A834TZY8"/>
<accession>A0A834TZY8</accession>
<protein>
    <submittedName>
        <fullName evidence="2">Uncharacterized protein</fullName>
    </submittedName>
</protein>
<evidence type="ECO:0000313" key="2">
    <source>
        <dbReference type="EMBL" id="KAF7831660.1"/>
    </source>
</evidence>
<name>A0A834TZY8_9FABA</name>
<feature type="signal peptide" evidence="1">
    <location>
        <begin position="1"/>
        <end position="23"/>
    </location>
</feature>
<dbReference type="EMBL" id="JAAIUW010000005">
    <property type="protein sequence ID" value="KAF7831660.1"/>
    <property type="molecule type" value="Genomic_DNA"/>
</dbReference>